<name>A0A7R9MQY2_9ACAR</name>
<keyword evidence="1 2" id="KW-0694">RNA-binding</keyword>
<feature type="non-terminal residue" evidence="5">
    <location>
        <position position="176"/>
    </location>
</feature>
<evidence type="ECO:0000259" key="4">
    <source>
        <dbReference type="PROSITE" id="PS50102"/>
    </source>
</evidence>
<dbReference type="Pfam" id="PF00076">
    <property type="entry name" value="RRM_1"/>
    <property type="match status" value="1"/>
</dbReference>
<dbReference type="GO" id="GO:0003730">
    <property type="term" value="F:mRNA 3'-UTR binding"/>
    <property type="evidence" value="ECO:0007669"/>
    <property type="project" value="TreeGrafter"/>
</dbReference>
<dbReference type="PANTHER" id="PTHR11176:SF57">
    <property type="entry name" value="PROTEIN BOULE"/>
    <property type="match status" value="1"/>
</dbReference>
<dbReference type="Proteomes" id="UP000728032">
    <property type="component" value="Unassembled WGS sequence"/>
</dbReference>
<dbReference type="AlphaFoldDB" id="A0A7R9MQY2"/>
<dbReference type="GO" id="GO:0070935">
    <property type="term" value="P:3'-UTR-mediated mRNA stabilization"/>
    <property type="evidence" value="ECO:0007669"/>
    <property type="project" value="TreeGrafter"/>
</dbReference>
<accession>A0A7R9MQY2</accession>
<protein>
    <recommendedName>
        <fullName evidence="4">RRM domain-containing protein</fullName>
    </recommendedName>
</protein>
<organism evidence="5">
    <name type="scientific">Oppiella nova</name>
    <dbReference type="NCBI Taxonomy" id="334625"/>
    <lineage>
        <taxon>Eukaryota</taxon>
        <taxon>Metazoa</taxon>
        <taxon>Ecdysozoa</taxon>
        <taxon>Arthropoda</taxon>
        <taxon>Chelicerata</taxon>
        <taxon>Arachnida</taxon>
        <taxon>Acari</taxon>
        <taxon>Acariformes</taxon>
        <taxon>Sarcoptiformes</taxon>
        <taxon>Oribatida</taxon>
        <taxon>Brachypylina</taxon>
        <taxon>Oppioidea</taxon>
        <taxon>Oppiidae</taxon>
        <taxon>Oppiella</taxon>
    </lineage>
</organism>
<dbReference type="GO" id="GO:0045948">
    <property type="term" value="P:positive regulation of translational initiation"/>
    <property type="evidence" value="ECO:0007669"/>
    <property type="project" value="TreeGrafter"/>
</dbReference>
<dbReference type="PANTHER" id="PTHR11176">
    <property type="entry name" value="BOULE-RELATED"/>
    <property type="match status" value="1"/>
</dbReference>
<dbReference type="SMART" id="SM00361">
    <property type="entry name" value="RRM_1"/>
    <property type="match status" value="1"/>
</dbReference>
<dbReference type="EMBL" id="CAJPVJ010035733">
    <property type="protein sequence ID" value="CAG2181151.1"/>
    <property type="molecule type" value="Genomic_DNA"/>
</dbReference>
<dbReference type="SMART" id="SM00360">
    <property type="entry name" value="RRM"/>
    <property type="match status" value="1"/>
</dbReference>
<dbReference type="OrthoDB" id="762982at2759"/>
<dbReference type="GO" id="GO:0005737">
    <property type="term" value="C:cytoplasm"/>
    <property type="evidence" value="ECO:0007669"/>
    <property type="project" value="TreeGrafter"/>
</dbReference>
<gene>
    <name evidence="5" type="ORF">ONB1V03_LOCUS20572</name>
</gene>
<evidence type="ECO:0000313" key="5">
    <source>
        <dbReference type="EMBL" id="CAD7664014.1"/>
    </source>
</evidence>
<dbReference type="InterPro" id="IPR035979">
    <property type="entry name" value="RBD_domain_sf"/>
</dbReference>
<evidence type="ECO:0000256" key="3">
    <source>
        <dbReference type="SAM" id="MobiDB-lite"/>
    </source>
</evidence>
<feature type="compositionally biased region" description="Basic and acidic residues" evidence="3">
    <location>
        <begin position="1"/>
        <end position="11"/>
    </location>
</feature>
<dbReference type="SUPFAM" id="SSF54928">
    <property type="entry name" value="RNA-binding domain, RBD"/>
    <property type="match status" value="1"/>
</dbReference>
<keyword evidence="6" id="KW-1185">Reference proteome</keyword>
<reference evidence="5" key="1">
    <citation type="submission" date="2020-11" db="EMBL/GenBank/DDBJ databases">
        <authorList>
            <person name="Tran Van P."/>
        </authorList>
    </citation>
    <scope>NUCLEOTIDE SEQUENCE</scope>
</reference>
<evidence type="ECO:0000313" key="6">
    <source>
        <dbReference type="Proteomes" id="UP000728032"/>
    </source>
</evidence>
<evidence type="ECO:0000256" key="1">
    <source>
        <dbReference type="ARBA" id="ARBA00022884"/>
    </source>
</evidence>
<sequence>MCRSYRADANHRQQMSSSSSSPTTTSSSPMNNDSQNPSPAAVIDTTKSSSVSPSMDTNKNSLNAPKYGTPGMTSATSPVVDRHHELIRACDFRTVCLSEEFQPMFAKESEVKNLFSQFGTVVSVKIINDRAGVPRGYGFVTYETEEDAKRVMKESDNLLIKNRKLNISVAIKKQQH</sequence>
<dbReference type="InterPro" id="IPR003954">
    <property type="entry name" value="RRM_euk-type"/>
</dbReference>
<dbReference type="EMBL" id="OC950558">
    <property type="protein sequence ID" value="CAD7664014.1"/>
    <property type="molecule type" value="Genomic_DNA"/>
</dbReference>
<feature type="region of interest" description="Disordered" evidence="3">
    <location>
        <begin position="1"/>
        <end position="73"/>
    </location>
</feature>
<dbReference type="PROSITE" id="PS50102">
    <property type="entry name" value="RRM"/>
    <property type="match status" value="1"/>
</dbReference>
<proteinExistence type="predicted"/>
<dbReference type="Gene3D" id="3.30.70.330">
    <property type="match status" value="1"/>
</dbReference>
<feature type="compositionally biased region" description="Polar residues" evidence="3">
    <location>
        <begin position="45"/>
        <end position="63"/>
    </location>
</feature>
<feature type="compositionally biased region" description="Low complexity" evidence="3">
    <location>
        <begin position="16"/>
        <end position="29"/>
    </location>
</feature>
<dbReference type="InterPro" id="IPR000504">
    <property type="entry name" value="RRM_dom"/>
</dbReference>
<dbReference type="InterPro" id="IPR012677">
    <property type="entry name" value="Nucleotide-bd_a/b_plait_sf"/>
</dbReference>
<evidence type="ECO:0000256" key="2">
    <source>
        <dbReference type="PROSITE-ProRule" id="PRU00176"/>
    </source>
</evidence>
<dbReference type="GO" id="GO:0008494">
    <property type="term" value="F:translation activator activity"/>
    <property type="evidence" value="ECO:0007669"/>
    <property type="project" value="TreeGrafter"/>
</dbReference>
<feature type="domain" description="RRM" evidence="4">
    <location>
        <begin position="93"/>
        <end position="172"/>
    </location>
</feature>